<dbReference type="PANTHER" id="PTHR11851">
    <property type="entry name" value="METALLOPROTEASE"/>
    <property type="match status" value="1"/>
</dbReference>
<evidence type="ECO:0000313" key="5">
    <source>
        <dbReference type="Proteomes" id="UP000008555"/>
    </source>
</evidence>
<evidence type="ECO:0000256" key="1">
    <source>
        <dbReference type="SAM" id="SignalP"/>
    </source>
</evidence>
<gene>
    <name evidence="4" type="ordered locus">CBUD_0218</name>
</gene>
<feature type="signal peptide" evidence="1">
    <location>
        <begin position="1"/>
        <end position="18"/>
    </location>
</feature>
<name>A9KBU8_COXBN</name>
<feature type="domain" description="Peptidase M16 C-terminal" evidence="3">
    <location>
        <begin position="192"/>
        <end position="367"/>
    </location>
</feature>
<dbReference type="Proteomes" id="UP000008555">
    <property type="component" value="Chromosome"/>
</dbReference>
<dbReference type="SUPFAM" id="SSF63411">
    <property type="entry name" value="LuxS/MPP-like metallohydrolase"/>
    <property type="match status" value="2"/>
</dbReference>
<keyword evidence="1" id="KW-0732">Signal</keyword>
<feature type="domain" description="Peptidase M16 N-terminal" evidence="2">
    <location>
        <begin position="45"/>
        <end position="183"/>
    </location>
</feature>
<feature type="chain" id="PRO_5002739425" evidence="1">
    <location>
        <begin position="19"/>
        <end position="443"/>
    </location>
</feature>
<dbReference type="KEGG" id="cbd:CBUD_0218"/>
<dbReference type="Pfam" id="PF05193">
    <property type="entry name" value="Peptidase_M16_C"/>
    <property type="match status" value="1"/>
</dbReference>
<dbReference type="PANTHER" id="PTHR11851:SF224">
    <property type="entry name" value="PROCESSING PROTEASE"/>
    <property type="match status" value="1"/>
</dbReference>
<protein>
    <submittedName>
        <fullName evidence="4">Non-proteolytic protein, peptidase family M16</fullName>
    </submittedName>
</protein>
<dbReference type="RefSeq" id="WP_011996474.1">
    <property type="nucleotide sequence ID" value="NC_009727.1"/>
</dbReference>
<accession>A9KBU8</accession>
<dbReference type="InterPro" id="IPR050361">
    <property type="entry name" value="MPP/UQCRC_Complex"/>
</dbReference>
<proteinExistence type="predicted"/>
<dbReference type="EMBL" id="CP000733">
    <property type="protein sequence ID" value="ABS76860.1"/>
    <property type="molecule type" value="Genomic_DNA"/>
</dbReference>
<evidence type="ECO:0000259" key="3">
    <source>
        <dbReference type="Pfam" id="PF05193"/>
    </source>
</evidence>
<dbReference type="HOGENOM" id="CLU_009902_6_0_6"/>
<sequence length="443" mass="48226">MRLLIVIISLFISLNVFASESTLLVNIQHWETKNGAKVYFVRASEIPMVDIQVVFAAGSSYDGQAWGLASFTNSMLAEGTTTQNANQIAMAFDRVGAQYSNGVDRDMAMLSLRSLTRPDFLKPALKTFADVLTESTFPQKAFIRVKHQLLSSIEYNEQSPNVVASKAFYSAIYGTHPYGHPPAGTIKTINAITNDEVKSFYQKFYVANNANVVIVGDLTREQAQGIAAQVIGALPTGKPAPVLPEAITASGVLRQQIPFLAQQTTIILGQVAIKPASADYFPLVVGNQVLGGLPLSSLLFEQVRNQRGLTYGAYSQLAPLKYGGPFYISLQTRKDKAADALKITQSVLQHFVEKGPTLLQLQAAKNNIIGNFPLQLSTNASVLANVTNMVFYGLPLDYLDTYRQNIRAVDTQQVTAAFQKTIRPAQLKIVEVGSSTPLKGGEE</sequence>
<dbReference type="AlphaFoldDB" id="A9KBU8"/>
<dbReference type="Gene3D" id="3.30.830.10">
    <property type="entry name" value="Metalloenzyme, LuxS/M16 peptidase-like"/>
    <property type="match status" value="2"/>
</dbReference>
<dbReference type="Pfam" id="PF00675">
    <property type="entry name" value="Peptidase_M16"/>
    <property type="match status" value="1"/>
</dbReference>
<dbReference type="InterPro" id="IPR007863">
    <property type="entry name" value="Peptidase_M16_C"/>
</dbReference>
<dbReference type="InterPro" id="IPR011249">
    <property type="entry name" value="Metalloenz_LuxS/M16"/>
</dbReference>
<dbReference type="GO" id="GO:0046872">
    <property type="term" value="F:metal ion binding"/>
    <property type="evidence" value="ECO:0007669"/>
    <property type="project" value="InterPro"/>
</dbReference>
<organism evidence="4 5">
    <name type="scientific">Coxiella burnetii (strain Dugway 5J108-111)</name>
    <dbReference type="NCBI Taxonomy" id="434922"/>
    <lineage>
        <taxon>Bacteria</taxon>
        <taxon>Pseudomonadati</taxon>
        <taxon>Pseudomonadota</taxon>
        <taxon>Gammaproteobacteria</taxon>
        <taxon>Legionellales</taxon>
        <taxon>Coxiellaceae</taxon>
        <taxon>Coxiella</taxon>
    </lineage>
</organism>
<dbReference type="InterPro" id="IPR011765">
    <property type="entry name" value="Pept_M16_N"/>
</dbReference>
<evidence type="ECO:0000313" key="4">
    <source>
        <dbReference type="EMBL" id="ABS76860.1"/>
    </source>
</evidence>
<evidence type="ECO:0000259" key="2">
    <source>
        <dbReference type="Pfam" id="PF00675"/>
    </source>
</evidence>
<reference evidence="4 5" key="1">
    <citation type="journal article" date="2009" name="Infect. Immun.">
        <title>Comparative genomics reveal extensive transposon-mediated genomic plasticity and diversity among potential effector proteins within the genus Coxiella.</title>
        <authorList>
            <person name="Beare P.A."/>
            <person name="Unsworth N."/>
            <person name="Andoh M."/>
            <person name="Voth D.E."/>
            <person name="Omsland A."/>
            <person name="Gilk S.D."/>
            <person name="Williams K.P."/>
            <person name="Sobral B.W."/>
            <person name="Kupko J.J.III."/>
            <person name="Porcella S.F."/>
            <person name="Samuel J.E."/>
            <person name="Heinzen R.A."/>
        </authorList>
    </citation>
    <scope>NUCLEOTIDE SEQUENCE [LARGE SCALE GENOMIC DNA]</scope>
    <source>
        <strain evidence="4 5">Dugway 5J108-111</strain>
    </source>
</reference>